<keyword evidence="3 5" id="KW-1133">Transmembrane helix</keyword>
<dbReference type="InterPro" id="IPR020846">
    <property type="entry name" value="MFS_dom"/>
</dbReference>
<organism evidence="7 8">
    <name type="scientific">Trinickia terrae</name>
    <dbReference type="NCBI Taxonomy" id="2571161"/>
    <lineage>
        <taxon>Bacteria</taxon>
        <taxon>Pseudomonadati</taxon>
        <taxon>Pseudomonadota</taxon>
        <taxon>Betaproteobacteria</taxon>
        <taxon>Burkholderiales</taxon>
        <taxon>Burkholderiaceae</taxon>
        <taxon>Trinickia</taxon>
    </lineage>
</organism>
<feature type="non-terminal residue" evidence="7">
    <location>
        <position position="1"/>
    </location>
</feature>
<dbReference type="PROSITE" id="PS00216">
    <property type="entry name" value="SUGAR_TRANSPORT_1"/>
    <property type="match status" value="1"/>
</dbReference>
<dbReference type="InterPro" id="IPR005829">
    <property type="entry name" value="Sugar_transporter_CS"/>
</dbReference>
<feature type="transmembrane region" description="Helical" evidence="5">
    <location>
        <begin position="76"/>
        <end position="97"/>
    </location>
</feature>
<dbReference type="Proteomes" id="UP000305539">
    <property type="component" value="Unassembled WGS sequence"/>
</dbReference>
<dbReference type="GO" id="GO:0046943">
    <property type="term" value="F:carboxylic acid transmembrane transporter activity"/>
    <property type="evidence" value="ECO:0007669"/>
    <property type="project" value="TreeGrafter"/>
</dbReference>
<dbReference type="PANTHER" id="PTHR23508">
    <property type="entry name" value="CARBOXYLIC ACID TRANSPORTER PROTEIN HOMOLOG"/>
    <property type="match status" value="1"/>
</dbReference>
<feature type="transmembrane region" description="Helical" evidence="5">
    <location>
        <begin position="24"/>
        <end position="43"/>
    </location>
</feature>
<evidence type="ECO:0000256" key="2">
    <source>
        <dbReference type="ARBA" id="ARBA00022692"/>
    </source>
</evidence>
<dbReference type="GO" id="GO:0005886">
    <property type="term" value="C:plasma membrane"/>
    <property type="evidence" value="ECO:0007669"/>
    <property type="project" value="TreeGrafter"/>
</dbReference>
<evidence type="ECO:0000256" key="5">
    <source>
        <dbReference type="SAM" id="Phobius"/>
    </source>
</evidence>
<protein>
    <submittedName>
        <fullName evidence="7">MFS transporter</fullName>
    </submittedName>
</protein>
<dbReference type="Gene3D" id="1.20.1250.20">
    <property type="entry name" value="MFS general substrate transporter like domains"/>
    <property type="match status" value="1"/>
</dbReference>
<dbReference type="EMBL" id="SWJE01000053">
    <property type="protein sequence ID" value="TKC76541.1"/>
    <property type="molecule type" value="Genomic_DNA"/>
</dbReference>
<reference evidence="7 8" key="1">
    <citation type="submission" date="2019-04" db="EMBL/GenBank/DDBJ databases">
        <title>Trinickia sp. 7GSK02, isolated from subtropical forest soil.</title>
        <authorList>
            <person name="Gao Z.-H."/>
            <person name="Qiu L.-H."/>
        </authorList>
    </citation>
    <scope>NUCLEOTIDE SEQUENCE [LARGE SCALE GENOMIC DNA]</scope>
    <source>
        <strain evidence="7 8">7GSK02</strain>
    </source>
</reference>
<accession>A0A4U1H7F0</accession>
<keyword evidence="4 5" id="KW-0472">Membrane</keyword>
<dbReference type="PROSITE" id="PS00217">
    <property type="entry name" value="SUGAR_TRANSPORT_2"/>
    <property type="match status" value="1"/>
</dbReference>
<comment type="caution">
    <text evidence="7">The sequence shown here is derived from an EMBL/GenBank/DDBJ whole genome shotgun (WGS) entry which is preliminary data.</text>
</comment>
<feature type="transmembrane region" description="Helical" evidence="5">
    <location>
        <begin position="135"/>
        <end position="153"/>
    </location>
</feature>
<dbReference type="OrthoDB" id="7066727at2"/>
<feature type="transmembrane region" description="Helical" evidence="5">
    <location>
        <begin position="109"/>
        <end position="129"/>
    </location>
</feature>
<dbReference type="InterPro" id="IPR011701">
    <property type="entry name" value="MFS"/>
</dbReference>
<evidence type="ECO:0000256" key="1">
    <source>
        <dbReference type="ARBA" id="ARBA00004141"/>
    </source>
</evidence>
<evidence type="ECO:0000313" key="7">
    <source>
        <dbReference type="EMBL" id="TKC76541.1"/>
    </source>
</evidence>
<evidence type="ECO:0000256" key="3">
    <source>
        <dbReference type="ARBA" id="ARBA00022989"/>
    </source>
</evidence>
<dbReference type="SUPFAM" id="SSF103473">
    <property type="entry name" value="MFS general substrate transporter"/>
    <property type="match status" value="1"/>
</dbReference>
<evidence type="ECO:0000313" key="8">
    <source>
        <dbReference type="Proteomes" id="UP000305539"/>
    </source>
</evidence>
<dbReference type="PROSITE" id="PS50850">
    <property type="entry name" value="MFS"/>
    <property type="match status" value="1"/>
</dbReference>
<name>A0A4U1H7F0_9BURK</name>
<evidence type="ECO:0000259" key="6">
    <source>
        <dbReference type="PROSITE" id="PS50850"/>
    </source>
</evidence>
<feature type="non-terminal residue" evidence="7">
    <location>
        <position position="154"/>
    </location>
</feature>
<feature type="transmembrane region" description="Helical" evidence="5">
    <location>
        <begin position="50"/>
        <end position="70"/>
    </location>
</feature>
<dbReference type="Pfam" id="PF07690">
    <property type="entry name" value="MFS_1"/>
    <property type="match status" value="1"/>
</dbReference>
<keyword evidence="8" id="KW-1185">Reference proteome</keyword>
<dbReference type="InterPro" id="IPR036259">
    <property type="entry name" value="MFS_trans_sf"/>
</dbReference>
<gene>
    <name evidence="7" type="ORF">FAZ69_33040</name>
</gene>
<keyword evidence="2 5" id="KW-0812">Transmembrane</keyword>
<dbReference type="AlphaFoldDB" id="A0A4U1H7F0"/>
<dbReference type="RefSeq" id="WP_136899659.1">
    <property type="nucleotide sequence ID" value="NZ_SWJE01000053.1"/>
</dbReference>
<proteinExistence type="predicted"/>
<evidence type="ECO:0000256" key="4">
    <source>
        <dbReference type="ARBA" id="ARBA00023136"/>
    </source>
</evidence>
<comment type="subcellular location">
    <subcellularLocation>
        <location evidence="1">Membrane</location>
        <topology evidence="1">Multi-pass membrane protein</topology>
    </subcellularLocation>
</comment>
<feature type="domain" description="Major facilitator superfamily (MFS) profile" evidence="6">
    <location>
        <begin position="1"/>
        <end position="154"/>
    </location>
</feature>
<dbReference type="PANTHER" id="PTHR23508:SF10">
    <property type="entry name" value="CARBOXYLIC ACID TRANSPORTER PROTEIN HOMOLOG"/>
    <property type="match status" value="1"/>
</dbReference>
<sequence>QTMGFVAPAIVQAWRISAADLGPVFGAGLLGMLAGSIVLGAMADRVGRRPVLAGATVFYGLCMLGTTLVHSIPAFLVVRFLTGLGIGGVMGNAAALVSEYSPRKYRASLMAWVSCGFTGGAIAGGLLCASLLPSMGWRSVFFVGGILPLVIAIA</sequence>